<dbReference type="InterPro" id="IPR002734">
    <property type="entry name" value="RibDG_C"/>
</dbReference>
<evidence type="ECO:0000313" key="3">
    <source>
        <dbReference type="Proteomes" id="UP001499854"/>
    </source>
</evidence>
<sequence length="199" mass="21937">MNDVIVRCDMSVSLDGFVCGLEARKPPFVDDRFFRVTDWQFAEDDTAKTLTAERGEQAGAYVLGRRMYDSAGDHWSVESPYRKDVFIVTHRPQEDVPLEDGTVFHFVADGVPAAIEAAKKACPPDKKVHVSGGADVIQQALAADLIDELHVHLAPVLIGQGTRLFDNLPDRMVELEPTSVQDAAGVTHLSFRINHPQKG</sequence>
<keyword evidence="3" id="KW-1185">Reference proteome</keyword>
<evidence type="ECO:0000259" key="1">
    <source>
        <dbReference type="Pfam" id="PF01872"/>
    </source>
</evidence>
<dbReference type="PANTHER" id="PTHR38011">
    <property type="entry name" value="DIHYDROFOLATE REDUCTASE FAMILY PROTEIN (AFU_ORTHOLOGUE AFUA_8G06820)"/>
    <property type="match status" value="1"/>
</dbReference>
<dbReference type="Pfam" id="PF01872">
    <property type="entry name" value="RibD_C"/>
    <property type="match status" value="1"/>
</dbReference>
<protein>
    <submittedName>
        <fullName evidence="2">Dihydrofolate reductase family protein</fullName>
    </submittedName>
</protein>
<evidence type="ECO:0000313" key="2">
    <source>
        <dbReference type="EMBL" id="GAA1989703.1"/>
    </source>
</evidence>
<dbReference type="RefSeq" id="WP_344660599.1">
    <property type="nucleotide sequence ID" value="NZ_BAAAQM010000042.1"/>
</dbReference>
<dbReference type="EMBL" id="BAAAQM010000042">
    <property type="protein sequence ID" value="GAA1989703.1"/>
    <property type="molecule type" value="Genomic_DNA"/>
</dbReference>
<dbReference type="PANTHER" id="PTHR38011:SF12">
    <property type="entry name" value="BIFUNCTIONAL DEAMINASE-REDUCTASE DOMAIN PROTEIN"/>
    <property type="match status" value="1"/>
</dbReference>
<dbReference type="InterPro" id="IPR050765">
    <property type="entry name" value="Riboflavin_Biosynth_HTPR"/>
</dbReference>
<organism evidence="2 3">
    <name type="scientific">Catenulispora subtropica</name>
    <dbReference type="NCBI Taxonomy" id="450798"/>
    <lineage>
        <taxon>Bacteria</taxon>
        <taxon>Bacillati</taxon>
        <taxon>Actinomycetota</taxon>
        <taxon>Actinomycetes</taxon>
        <taxon>Catenulisporales</taxon>
        <taxon>Catenulisporaceae</taxon>
        <taxon>Catenulispora</taxon>
    </lineage>
</organism>
<reference evidence="2 3" key="1">
    <citation type="journal article" date="2019" name="Int. J. Syst. Evol. Microbiol.">
        <title>The Global Catalogue of Microorganisms (GCM) 10K type strain sequencing project: providing services to taxonomists for standard genome sequencing and annotation.</title>
        <authorList>
            <consortium name="The Broad Institute Genomics Platform"/>
            <consortium name="The Broad Institute Genome Sequencing Center for Infectious Disease"/>
            <person name="Wu L."/>
            <person name="Ma J."/>
        </authorList>
    </citation>
    <scope>NUCLEOTIDE SEQUENCE [LARGE SCALE GENOMIC DNA]</scope>
    <source>
        <strain evidence="2 3">JCM 16013</strain>
    </source>
</reference>
<dbReference type="Gene3D" id="3.40.430.10">
    <property type="entry name" value="Dihydrofolate Reductase, subunit A"/>
    <property type="match status" value="1"/>
</dbReference>
<feature type="domain" description="Bacterial bifunctional deaminase-reductase C-terminal" evidence="1">
    <location>
        <begin position="111"/>
        <end position="183"/>
    </location>
</feature>
<comment type="caution">
    <text evidence="2">The sequence shown here is derived from an EMBL/GenBank/DDBJ whole genome shotgun (WGS) entry which is preliminary data.</text>
</comment>
<accession>A0ABN2SN95</accession>
<dbReference type="SUPFAM" id="SSF53597">
    <property type="entry name" value="Dihydrofolate reductase-like"/>
    <property type="match status" value="1"/>
</dbReference>
<name>A0ABN2SN95_9ACTN</name>
<proteinExistence type="predicted"/>
<gene>
    <name evidence="2" type="ORF">GCM10009838_60910</name>
</gene>
<dbReference type="Proteomes" id="UP001499854">
    <property type="component" value="Unassembled WGS sequence"/>
</dbReference>
<dbReference type="InterPro" id="IPR024072">
    <property type="entry name" value="DHFR-like_dom_sf"/>
</dbReference>